<dbReference type="RefSeq" id="WP_042113145.1">
    <property type="nucleotide sequence ID" value="NZ_CABPSX010000006.1"/>
</dbReference>
<keyword evidence="1" id="KW-0472">Membrane</keyword>
<feature type="transmembrane region" description="Helical" evidence="1">
    <location>
        <begin position="198"/>
        <end position="224"/>
    </location>
</feature>
<dbReference type="PANTHER" id="PTHR38034">
    <property type="entry name" value="INNER MEMBRANE PROTEIN YPJD"/>
    <property type="match status" value="1"/>
</dbReference>
<name>A0A0B5F0L4_9BURK</name>
<dbReference type="GO" id="GO:0017004">
    <property type="term" value="P:cytochrome complex assembly"/>
    <property type="evidence" value="ECO:0007669"/>
    <property type="project" value="InterPro"/>
</dbReference>
<feature type="domain" description="Cytochrome c assembly protein" evidence="2">
    <location>
        <begin position="58"/>
        <end position="286"/>
    </location>
</feature>
<proteinExistence type="predicted"/>
<feature type="transmembrane region" description="Helical" evidence="1">
    <location>
        <begin position="109"/>
        <end position="131"/>
    </location>
</feature>
<dbReference type="InterPro" id="IPR052372">
    <property type="entry name" value="YpjD/HemX"/>
</dbReference>
<dbReference type="GeneID" id="47012838"/>
<accession>A0A0B5F0L4</accession>
<keyword evidence="1" id="KW-0812">Transmembrane</keyword>
<reference evidence="3 5" key="1">
    <citation type="submission" date="2018-12" db="EMBL/GenBank/DDBJ databases">
        <title>Whole genome sequence of a Pandoraea apista isolate from a patient with cystic fibrosis.</title>
        <authorList>
            <person name="Kenna D.T."/>
            <person name="Turton J.F."/>
        </authorList>
    </citation>
    <scope>NUCLEOTIDE SEQUENCE [LARGE SCALE GENOMIC DNA]</scope>
    <source>
        <strain evidence="3 5">Pa13324</strain>
    </source>
</reference>
<keyword evidence="5" id="KW-1185">Reference proteome</keyword>
<feature type="transmembrane region" description="Helical" evidence="1">
    <location>
        <begin position="49"/>
        <end position="66"/>
    </location>
</feature>
<dbReference type="Proteomes" id="UP000364291">
    <property type="component" value="Unassembled WGS sequence"/>
</dbReference>
<dbReference type="STRING" id="93218.XM39_05935"/>
<feature type="transmembrane region" description="Helical" evidence="1">
    <location>
        <begin position="143"/>
        <end position="166"/>
    </location>
</feature>
<feature type="transmembrane region" description="Helical" evidence="1">
    <location>
        <begin position="78"/>
        <end position="97"/>
    </location>
</feature>
<gene>
    <name evidence="3" type="ORF">EJE83_16860</name>
    <name evidence="4" type="ORF">PAP18089_03371</name>
</gene>
<dbReference type="OrthoDB" id="9780793at2"/>
<feature type="transmembrane region" description="Helical" evidence="1">
    <location>
        <begin position="261"/>
        <end position="284"/>
    </location>
</feature>
<dbReference type="GO" id="GO:0020037">
    <property type="term" value="F:heme binding"/>
    <property type="evidence" value="ECO:0007669"/>
    <property type="project" value="InterPro"/>
</dbReference>
<dbReference type="EMBL" id="CABPSX010000006">
    <property type="protein sequence ID" value="VVG72377.1"/>
    <property type="molecule type" value="Genomic_DNA"/>
</dbReference>
<evidence type="ECO:0000259" key="2">
    <source>
        <dbReference type="Pfam" id="PF01578"/>
    </source>
</evidence>
<protein>
    <submittedName>
        <fullName evidence="4">ABC transporter permease</fullName>
    </submittedName>
    <submittedName>
        <fullName evidence="3">Inner membrane protein YpjD</fullName>
    </submittedName>
</protein>
<evidence type="ECO:0000313" key="4">
    <source>
        <dbReference type="EMBL" id="VVG72377.1"/>
    </source>
</evidence>
<reference evidence="4 6" key="2">
    <citation type="submission" date="2019-08" db="EMBL/GenBank/DDBJ databases">
        <authorList>
            <person name="Peeters C."/>
        </authorList>
    </citation>
    <scope>NUCLEOTIDE SEQUENCE [LARGE SCALE GENOMIC DNA]</scope>
    <source>
        <strain evidence="4 6">LMG 18089</strain>
    </source>
</reference>
<dbReference type="InterPro" id="IPR002541">
    <property type="entry name" value="Cyt_c_assembly"/>
</dbReference>
<feature type="transmembrane region" description="Helical" evidence="1">
    <location>
        <begin position="236"/>
        <end position="255"/>
    </location>
</feature>
<dbReference type="EMBL" id="RWHX01000032">
    <property type="protein sequence ID" value="RSK78539.1"/>
    <property type="molecule type" value="Genomic_DNA"/>
</dbReference>
<dbReference type="Proteomes" id="UP000270216">
    <property type="component" value="Unassembled WGS sequence"/>
</dbReference>
<dbReference type="Pfam" id="PF01578">
    <property type="entry name" value="Cytochrom_C_asm"/>
    <property type="match status" value="1"/>
</dbReference>
<evidence type="ECO:0000313" key="6">
    <source>
        <dbReference type="Proteomes" id="UP000364291"/>
    </source>
</evidence>
<sequence length="294" mass="32727">MTILLYALTAILYAGLAVCSWQGYRRDAALAMAGGQVAPAPVAGTPSRWPMQLSLFAVLLLHGVLLHQTIFRADSMHFGFAYMLSAMLWLSVGIYWIESFFFPLDSLRLMVTPVAAVACLLPMIFPDVRILGFAADPIFKAHFIIANMAYGLFALAALHALLMIYAERQLHPSRSTEATGWLSRWLETLPPLLTMEKLLFRLIGAGFVLLTLTLISGVMFSEALFGRAVRIDHKTVFAVVSWLMFGAVLLGRHFYGWRGKVALRWVLASFVALLLAYVGSRFVLEVVLHRMTET</sequence>
<organism evidence="4 6">
    <name type="scientific">Pandoraea apista</name>
    <dbReference type="NCBI Taxonomy" id="93218"/>
    <lineage>
        <taxon>Bacteria</taxon>
        <taxon>Pseudomonadati</taxon>
        <taxon>Pseudomonadota</taxon>
        <taxon>Betaproteobacteria</taxon>
        <taxon>Burkholderiales</taxon>
        <taxon>Burkholderiaceae</taxon>
        <taxon>Pandoraea</taxon>
    </lineage>
</organism>
<evidence type="ECO:0000313" key="5">
    <source>
        <dbReference type="Proteomes" id="UP000270216"/>
    </source>
</evidence>
<keyword evidence="1" id="KW-1133">Transmembrane helix</keyword>
<evidence type="ECO:0000313" key="3">
    <source>
        <dbReference type="EMBL" id="RSK78539.1"/>
    </source>
</evidence>
<evidence type="ECO:0000256" key="1">
    <source>
        <dbReference type="SAM" id="Phobius"/>
    </source>
</evidence>
<dbReference type="KEGG" id="papi:SG18_05925"/>
<dbReference type="PANTHER" id="PTHR38034:SF1">
    <property type="entry name" value="INNER MEMBRANE PROTEIN YPJD"/>
    <property type="match status" value="1"/>
</dbReference>
<dbReference type="AlphaFoldDB" id="A0A0B5F0L4"/>